<dbReference type="Gene3D" id="3.30.70.3040">
    <property type="match status" value="1"/>
</dbReference>
<evidence type="ECO:0000256" key="9">
    <source>
        <dbReference type="ARBA" id="ARBA00022989"/>
    </source>
</evidence>
<comment type="subcellular location">
    <subcellularLocation>
        <location evidence="1">Cell inner membrane</location>
        <topology evidence="1">Multi-pass membrane protein</topology>
    </subcellularLocation>
</comment>
<keyword evidence="6" id="KW-0997">Cell inner membrane</keyword>
<dbReference type="InterPro" id="IPR040690">
    <property type="entry name" value="FtsX_ECD"/>
</dbReference>
<feature type="transmembrane region" description="Helical" evidence="13">
    <location>
        <begin position="87"/>
        <end position="108"/>
    </location>
</feature>
<feature type="domain" description="ABC3 transporter permease C-terminal" evidence="14">
    <location>
        <begin position="239"/>
        <end position="352"/>
    </location>
</feature>
<feature type="domain" description="FtsX extracellular" evidence="15">
    <location>
        <begin position="123"/>
        <end position="213"/>
    </location>
</feature>
<dbReference type="Proteomes" id="UP001209854">
    <property type="component" value="Unassembled WGS sequence"/>
</dbReference>
<reference evidence="16 17" key="1">
    <citation type="submission" date="2022-10" db="EMBL/GenBank/DDBJ databases">
        <title>High-quality genome sequences of two octocoral-associated bacteria, Endozoicomonas euniceicola EF212 and Endozoicomonas gorgoniicola PS125.</title>
        <authorList>
            <person name="Chiou Y.-J."/>
            <person name="Chen Y.-H."/>
        </authorList>
    </citation>
    <scope>NUCLEOTIDE SEQUENCE [LARGE SCALE GENOMIC DNA]</scope>
    <source>
        <strain evidence="16 17">PS125</strain>
    </source>
</reference>
<sequence length="364" mass="39435">MFPKKALPRNKGVFSGKGRRKTSGSHLNKDDKTRKPGKAPDIRQEADAERGAAKHESGRFSFTYLKALHRQNAVESFHRLIQAPVSTLLNCLMIGVAFALPALMYLLVANLQVLGNGWEGNPRISVYLDAGLNRSQIANIRAEVANDPDVDSIAYISPDQGLQQFQQKTDMQGVVNALGFNPLPGVIEVLPVPGLTYEEMDALAERYQNVSGVLESKLDREWVQRLQSIVDLLDQFALLLSLLLGITVVLAIGNTVRLGIESRRDEIKVIKLVGGTDGFVMLPFLYAGVWYGLGGALLAYLIAWGVLLGLMSNVLELAGLYGSSFAPSGPGSSILLTLLLSGIVLGIAGAAVSCRRHIRNIDMS</sequence>
<name>A0ABT3N3U3_9GAMM</name>
<keyword evidence="11" id="KW-0131">Cell cycle</keyword>
<evidence type="ECO:0000256" key="1">
    <source>
        <dbReference type="ARBA" id="ARBA00004429"/>
    </source>
</evidence>
<feature type="compositionally biased region" description="Basic and acidic residues" evidence="12">
    <location>
        <begin position="27"/>
        <end position="54"/>
    </location>
</feature>
<dbReference type="InterPro" id="IPR003838">
    <property type="entry name" value="ABC3_permease_C"/>
</dbReference>
<evidence type="ECO:0000256" key="10">
    <source>
        <dbReference type="ARBA" id="ARBA00023136"/>
    </source>
</evidence>
<proteinExistence type="inferred from homology"/>
<comment type="caution">
    <text evidence="16">The sequence shown here is derived from an EMBL/GenBank/DDBJ whole genome shotgun (WGS) entry which is preliminary data.</text>
</comment>
<comment type="subunit">
    <text evidence="3">Forms a membrane-associated complex with FtsE.</text>
</comment>
<dbReference type="NCBIfam" id="TIGR00439">
    <property type="entry name" value="FtsX_Gneg"/>
    <property type="match status" value="1"/>
</dbReference>
<dbReference type="Pfam" id="PF02687">
    <property type="entry name" value="FtsX"/>
    <property type="match status" value="1"/>
</dbReference>
<dbReference type="Pfam" id="PF18075">
    <property type="entry name" value="FtsX_ECD"/>
    <property type="match status" value="1"/>
</dbReference>
<dbReference type="RefSeq" id="WP_262565607.1">
    <property type="nucleotide sequence ID" value="NZ_JAPFCC010000001.1"/>
</dbReference>
<feature type="region of interest" description="Disordered" evidence="12">
    <location>
        <begin position="1"/>
        <end position="54"/>
    </location>
</feature>
<dbReference type="EMBL" id="JAPFCC010000001">
    <property type="protein sequence ID" value="MCW7555869.1"/>
    <property type="molecule type" value="Genomic_DNA"/>
</dbReference>
<evidence type="ECO:0000256" key="4">
    <source>
        <dbReference type="ARBA" id="ARBA00021907"/>
    </source>
</evidence>
<keyword evidence="5" id="KW-1003">Cell membrane</keyword>
<evidence type="ECO:0000313" key="16">
    <source>
        <dbReference type="EMBL" id="MCW7555869.1"/>
    </source>
</evidence>
<dbReference type="InterPro" id="IPR004513">
    <property type="entry name" value="FtsX"/>
</dbReference>
<organism evidence="16 17">
    <name type="scientific">Endozoicomonas gorgoniicola</name>
    <dbReference type="NCBI Taxonomy" id="1234144"/>
    <lineage>
        <taxon>Bacteria</taxon>
        <taxon>Pseudomonadati</taxon>
        <taxon>Pseudomonadota</taxon>
        <taxon>Gammaproteobacteria</taxon>
        <taxon>Oceanospirillales</taxon>
        <taxon>Endozoicomonadaceae</taxon>
        <taxon>Endozoicomonas</taxon>
    </lineage>
</organism>
<evidence type="ECO:0000259" key="14">
    <source>
        <dbReference type="Pfam" id="PF02687"/>
    </source>
</evidence>
<feature type="transmembrane region" description="Helical" evidence="13">
    <location>
        <begin position="333"/>
        <end position="352"/>
    </location>
</feature>
<feature type="transmembrane region" description="Helical" evidence="13">
    <location>
        <begin position="236"/>
        <end position="260"/>
    </location>
</feature>
<evidence type="ECO:0000256" key="11">
    <source>
        <dbReference type="ARBA" id="ARBA00023306"/>
    </source>
</evidence>
<keyword evidence="10 13" id="KW-0472">Membrane</keyword>
<dbReference type="InterPro" id="IPR047590">
    <property type="entry name" value="FtsX_proteobact-type"/>
</dbReference>
<dbReference type="PANTHER" id="PTHR47755">
    <property type="entry name" value="CELL DIVISION PROTEIN FTSX"/>
    <property type="match status" value="1"/>
</dbReference>
<keyword evidence="8 13" id="KW-0812">Transmembrane</keyword>
<evidence type="ECO:0000256" key="7">
    <source>
        <dbReference type="ARBA" id="ARBA00022618"/>
    </source>
</evidence>
<keyword evidence="17" id="KW-1185">Reference proteome</keyword>
<keyword evidence="9 13" id="KW-1133">Transmembrane helix</keyword>
<evidence type="ECO:0000256" key="13">
    <source>
        <dbReference type="SAM" id="Phobius"/>
    </source>
</evidence>
<accession>A0ABT3N3U3</accession>
<evidence type="ECO:0000256" key="12">
    <source>
        <dbReference type="SAM" id="MobiDB-lite"/>
    </source>
</evidence>
<evidence type="ECO:0000256" key="2">
    <source>
        <dbReference type="ARBA" id="ARBA00007379"/>
    </source>
</evidence>
<evidence type="ECO:0000256" key="6">
    <source>
        <dbReference type="ARBA" id="ARBA00022519"/>
    </source>
</evidence>
<evidence type="ECO:0000313" key="17">
    <source>
        <dbReference type="Proteomes" id="UP001209854"/>
    </source>
</evidence>
<evidence type="ECO:0000259" key="15">
    <source>
        <dbReference type="Pfam" id="PF18075"/>
    </source>
</evidence>
<keyword evidence="7" id="KW-0132">Cell division</keyword>
<dbReference type="PANTHER" id="PTHR47755:SF1">
    <property type="entry name" value="CELL DIVISION PROTEIN FTSX"/>
    <property type="match status" value="1"/>
</dbReference>
<evidence type="ECO:0000256" key="5">
    <source>
        <dbReference type="ARBA" id="ARBA00022475"/>
    </source>
</evidence>
<feature type="transmembrane region" description="Helical" evidence="13">
    <location>
        <begin position="297"/>
        <end position="321"/>
    </location>
</feature>
<evidence type="ECO:0000256" key="3">
    <source>
        <dbReference type="ARBA" id="ARBA00011160"/>
    </source>
</evidence>
<gene>
    <name evidence="16" type="primary">ftsX</name>
    <name evidence="16" type="ORF">NX722_25225</name>
</gene>
<evidence type="ECO:0000256" key="8">
    <source>
        <dbReference type="ARBA" id="ARBA00022692"/>
    </source>
</evidence>
<comment type="similarity">
    <text evidence="2">Belongs to the ABC-4 integral membrane protein family. FtsX subfamily.</text>
</comment>
<protein>
    <recommendedName>
        <fullName evidence="4">Cell division protein FtsX</fullName>
    </recommendedName>
</protein>